<organism evidence="1 2">
    <name type="scientific">Araneus ventricosus</name>
    <name type="common">Orbweaver spider</name>
    <name type="synonym">Epeira ventricosa</name>
    <dbReference type="NCBI Taxonomy" id="182803"/>
    <lineage>
        <taxon>Eukaryota</taxon>
        <taxon>Metazoa</taxon>
        <taxon>Ecdysozoa</taxon>
        <taxon>Arthropoda</taxon>
        <taxon>Chelicerata</taxon>
        <taxon>Arachnida</taxon>
        <taxon>Araneae</taxon>
        <taxon>Araneomorphae</taxon>
        <taxon>Entelegynae</taxon>
        <taxon>Araneoidea</taxon>
        <taxon>Araneidae</taxon>
        <taxon>Araneus</taxon>
    </lineage>
</organism>
<sequence length="155" mass="17497">MTRNTLEKEALADKKLNLRWQIENVPGPRTRGIFGGIEGPPWPSGKIWELEAPVSKPDSIEYPPCLGAWCTLNLTWVKRTPAGVVQKYPHWPGLPKKGVRLGKNLRGENRPTSMWRTGFVRCNKMIQALPEQGQSIQESWECKHGSTHFGGERIA</sequence>
<evidence type="ECO:0000313" key="1">
    <source>
        <dbReference type="EMBL" id="GBM36545.1"/>
    </source>
</evidence>
<evidence type="ECO:0000313" key="2">
    <source>
        <dbReference type="Proteomes" id="UP000499080"/>
    </source>
</evidence>
<dbReference type="AlphaFoldDB" id="A0A4Y2F8G8"/>
<gene>
    <name evidence="1" type="ORF">AVEN_65078_1</name>
</gene>
<proteinExistence type="predicted"/>
<reference evidence="1 2" key="1">
    <citation type="journal article" date="2019" name="Sci. Rep.">
        <title>Orb-weaving spider Araneus ventricosus genome elucidates the spidroin gene catalogue.</title>
        <authorList>
            <person name="Kono N."/>
            <person name="Nakamura H."/>
            <person name="Ohtoshi R."/>
            <person name="Moran D.A.P."/>
            <person name="Shinohara A."/>
            <person name="Yoshida Y."/>
            <person name="Fujiwara M."/>
            <person name="Mori M."/>
            <person name="Tomita M."/>
            <person name="Arakawa K."/>
        </authorList>
    </citation>
    <scope>NUCLEOTIDE SEQUENCE [LARGE SCALE GENOMIC DNA]</scope>
</reference>
<accession>A0A4Y2F8G8</accession>
<comment type="caution">
    <text evidence="1">The sequence shown here is derived from an EMBL/GenBank/DDBJ whole genome shotgun (WGS) entry which is preliminary data.</text>
</comment>
<name>A0A4Y2F8G8_ARAVE</name>
<keyword evidence="2" id="KW-1185">Reference proteome</keyword>
<protein>
    <submittedName>
        <fullName evidence="1">Uncharacterized protein</fullName>
    </submittedName>
</protein>
<dbReference type="EMBL" id="BGPR01000814">
    <property type="protein sequence ID" value="GBM36545.1"/>
    <property type="molecule type" value="Genomic_DNA"/>
</dbReference>
<dbReference type="Proteomes" id="UP000499080">
    <property type="component" value="Unassembled WGS sequence"/>
</dbReference>